<dbReference type="EMBL" id="ML208276">
    <property type="protein sequence ID" value="TFK73366.1"/>
    <property type="molecule type" value="Genomic_DNA"/>
</dbReference>
<organism evidence="1 2">
    <name type="scientific">Pluteus cervinus</name>
    <dbReference type="NCBI Taxonomy" id="181527"/>
    <lineage>
        <taxon>Eukaryota</taxon>
        <taxon>Fungi</taxon>
        <taxon>Dikarya</taxon>
        <taxon>Basidiomycota</taxon>
        <taxon>Agaricomycotina</taxon>
        <taxon>Agaricomycetes</taxon>
        <taxon>Agaricomycetidae</taxon>
        <taxon>Agaricales</taxon>
        <taxon>Pluteineae</taxon>
        <taxon>Pluteaceae</taxon>
        <taxon>Pluteus</taxon>
    </lineage>
</organism>
<protein>
    <submittedName>
        <fullName evidence="1">Uncharacterized protein</fullName>
    </submittedName>
</protein>
<reference evidence="1 2" key="1">
    <citation type="journal article" date="2019" name="Nat. Ecol. Evol.">
        <title>Megaphylogeny resolves global patterns of mushroom evolution.</title>
        <authorList>
            <person name="Varga T."/>
            <person name="Krizsan K."/>
            <person name="Foldi C."/>
            <person name="Dima B."/>
            <person name="Sanchez-Garcia M."/>
            <person name="Sanchez-Ramirez S."/>
            <person name="Szollosi G.J."/>
            <person name="Szarkandi J.G."/>
            <person name="Papp V."/>
            <person name="Albert L."/>
            <person name="Andreopoulos W."/>
            <person name="Angelini C."/>
            <person name="Antonin V."/>
            <person name="Barry K.W."/>
            <person name="Bougher N.L."/>
            <person name="Buchanan P."/>
            <person name="Buyck B."/>
            <person name="Bense V."/>
            <person name="Catcheside P."/>
            <person name="Chovatia M."/>
            <person name="Cooper J."/>
            <person name="Damon W."/>
            <person name="Desjardin D."/>
            <person name="Finy P."/>
            <person name="Geml J."/>
            <person name="Haridas S."/>
            <person name="Hughes K."/>
            <person name="Justo A."/>
            <person name="Karasinski D."/>
            <person name="Kautmanova I."/>
            <person name="Kiss B."/>
            <person name="Kocsube S."/>
            <person name="Kotiranta H."/>
            <person name="LaButti K.M."/>
            <person name="Lechner B.E."/>
            <person name="Liimatainen K."/>
            <person name="Lipzen A."/>
            <person name="Lukacs Z."/>
            <person name="Mihaltcheva S."/>
            <person name="Morgado L.N."/>
            <person name="Niskanen T."/>
            <person name="Noordeloos M.E."/>
            <person name="Ohm R.A."/>
            <person name="Ortiz-Santana B."/>
            <person name="Ovrebo C."/>
            <person name="Racz N."/>
            <person name="Riley R."/>
            <person name="Savchenko A."/>
            <person name="Shiryaev A."/>
            <person name="Soop K."/>
            <person name="Spirin V."/>
            <person name="Szebenyi C."/>
            <person name="Tomsovsky M."/>
            <person name="Tulloss R.E."/>
            <person name="Uehling J."/>
            <person name="Grigoriev I.V."/>
            <person name="Vagvolgyi C."/>
            <person name="Papp T."/>
            <person name="Martin F.M."/>
            <person name="Miettinen O."/>
            <person name="Hibbett D.S."/>
            <person name="Nagy L.G."/>
        </authorList>
    </citation>
    <scope>NUCLEOTIDE SEQUENCE [LARGE SCALE GENOMIC DNA]</scope>
    <source>
        <strain evidence="1 2">NL-1719</strain>
    </source>
</reference>
<name>A0ACD3B6T6_9AGAR</name>
<gene>
    <name evidence="1" type="ORF">BDN72DRAFT_956570</name>
</gene>
<evidence type="ECO:0000313" key="1">
    <source>
        <dbReference type="EMBL" id="TFK73366.1"/>
    </source>
</evidence>
<keyword evidence="2" id="KW-1185">Reference proteome</keyword>
<proteinExistence type="predicted"/>
<evidence type="ECO:0000313" key="2">
    <source>
        <dbReference type="Proteomes" id="UP000308600"/>
    </source>
</evidence>
<sequence>MYLVGGCALTHENAKSWALRHLADIDIYDDRLIPFLITRWNRKRGGNLKFIPVRIDGKRICLVVVYDKEDRKARKTSFEPFKEGRLALTIRAALFSEPEDEGIMTFATADKGRQLNIFNLATTDAFTTESKDLHRYMIAITAPHQLPGTMPFHVDMPTSSTRQLFSMIASPRVLETLTRSGGFVSSISTASSG</sequence>
<accession>A0ACD3B6T6</accession>
<dbReference type="Proteomes" id="UP000308600">
    <property type="component" value="Unassembled WGS sequence"/>
</dbReference>